<evidence type="ECO:0000313" key="2">
    <source>
        <dbReference type="Proteomes" id="UP000026961"/>
    </source>
</evidence>
<dbReference type="HOGENOM" id="CLU_1672042_0_0_1"/>
<sequence length="158" mass="17600">MLSAEKYTAEKIEDDPTGCEVEWVERTLAAPVVGAQGRGRGDHGSYTQVHEECLHEPTLGIADGREVGKKVVVSLAARSPPLAMPLCVSVVGLSMTLAINREKRLRMEEADRCNEQEGYHPSMLAISSHRQKWHTIKNPFSPITSKYKPKKRMNNCQT</sequence>
<name>A0A0E0AXE7_9ORYZ</name>
<protein>
    <submittedName>
        <fullName evidence="1">Uncharacterized protein</fullName>
    </submittedName>
</protein>
<proteinExistence type="predicted"/>
<dbReference type="EnsemblPlants" id="OGLUM08G21080.1">
    <property type="protein sequence ID" value="OGLUM08G21080.1"/>
    <property type="gene ID" value="OGLUM08G21080"/>
</dbReference>
<keyword evidence="2" id="KW-1185">Reference proteome</keyword>
<evidence type="ECO:0000313" key="1">
    <source>
        <dbReference type="EnsemblPlants" id="OGLUM08G21080.1"/>
    </source>
</evidence>
<dbReference type="AlphaFoldDB" id="A0A0E0AXE7"/>
<dbReference type="Gramene" id="OGLUM08G21080.1">
    <property type="protein sequence ID" value="OGLUM08G21080.1"/>
    <property type="gene ID" value="OGLUM08G21080"/>
</dbReference>
<reference evidence="1" key="1">
    <citation type="submission" date="2015-04" db="UniProtKB">
        <authorList>
            <consortium name="EnsemblPlants"/>
        </authorList>
    </citation>
    <scope>IDENTIFICATION</scope>
</reference>
<organism evidence="1">
    <name type="scientific">Oryza glumipatula</name>
    <dbReference type="NCBI Taxonomy" id="40148"/>
    <lineage>
        <taxon>Eukaryota</taxon>
        <taxon>Viridiplantae</taxon>
        <taxon>Streptophyta</taxon>
        <taxon>Embryophyta</taxon>
        <taxon>Tracheophyta</taxon>
        <taxon>Spermatophyta</taxon>
        <taxon>Magnoliopsida</taxon>
        <taxon>Liliopsida</taxon>
        <taxon>Poales</taxon>
        <taxon>Poaceae</taxon>
        <taxon>BOP clade</taxon>
        <taxon>Oryzoideae</taxon>
        <taxon>Oryzeae</taxon>
        <taxon>Oryzinae</taxon>
        <taxon>Oryza</taxon>
    </lineage>
</organism>
<dbReference type="Proteomes" id="UP000026961">
    <property type="component" value="Chromosome 8"/>
</dbReference>
<reference evidence="1" key="2">
    <citation type="submission" date="2018-05" db="EMBL/GenBank/DDBJ databases">
        <title>OgluRS3 (Oryza glumaepatula Reference Sequence Version 3).</title>
        <authorList>
            <person name="Zhang J."/>
            <person name="Kudrna D."/>
            <person name="Lee S."/>
            <person name="Talag J."/>
            <person name="Welchert J."/>
            <person name="Wing R.A."/>
        </authorList>
    </citation>
    <scope>NUCLEOTIDE SEQUENCE [LARGE SCALE GENOMIC DNA]</scope>
</reference>
<accession>A0A0E0AXE7</accession>